<name>A0A8T1AQE2_9STRA</name>
<organism evidence="1 2">
    <name type="scientific">Phytophthora cactorum</name>
    <dbReference type="NCBI Taxonomy" id="29920"/>
    <lineage>
        <taxon>Eukaryota</taxon>
        <taxon>Sar</taxon>
        <taxon>Stramenopiles</taxon>
        <taxon>Oomycota</taxon>
        <taxon>Peronosporomycetes</taxon>
        <taxon>Peronosporales</taxon>
        <taxon>Peronosporaceae</taxon>
        <taxon>Phytophthora</taxon>
    </lineage>
</organism>
<dbReference type="VEuPathDB" id="FungiDB:PC110_g22639"/>
<evidence type="ECO:0000313" key="1">
    <source>
        <dbReference type="EMBL" id="KAG2884905.1"/>
    </source>
</evidence>
<reference evidence="1" key="1">
    <citation type="submission" date="2018-10" db="EMBL/GenBank/DDBJ databases">
        <title>Effector identification in a new, highly contiguous assembly of the strawberry crown rot pathogen Phytophthora cactorum.</title>
        <authorList>
            <person name="Armitage A.D."/>
            <person name="Nellist C.F."/>
            <person name="Bates H."/>
            <person name="Vickerstaff R.J."/>
            <person name="Harrison R.J."/>
        </authorList>
    </citation>
    <scope>NUCLEOTIDE SEQUENCE</scope>
    <source>
        <strain evidence="1">4040</strain>
    </source>
</reference>
<evidence type="ECO:0000313" key="2">
    <source>
        <dbReference type="Proteomes" id="UP000736787"/>
    </source>
</evidence>
<protein>
    <submittedName>
        <fullName evidence="1">Uncharacterized protein</fullName>
    </submittedName>
</protein>
<comment type="caution">
    <text evidence="1">The sequence shown here is derived from an EMBL/GenBank/DDBJ whole genome shotgun (WGS) entry which is preliminary data.</text>
</comment>
<accession>A0A8T1AQE2</accession>
<sequence>MAEDSANEMHRGIGRGDCIQHWNQMDHFAEAIDEHQDARASLRIGWEPEDKVH</sequence>
<dbReference type="EMBL" id="RCMK01002080">
    <property type="protein sequence ID" value="KAG2884905.1"/>
    <property type="molecule type" value="Genomic_DNA"/>
</dbReference>
<proteinExistence type="predicted"/>
<gene>
    <name evidence="1" type="ORF">PC117_g25691</name>
</gene>
<dbReference type="Proteomes" id="UP000736787">
    <property type="component" value="Unassembled WGS sequence"/>
</dbReference>
<dbReference type="AlphaFoldDB" id="A0A8T1AQE2"/>